<name>A0ABZ2WEX0_9STAP</name>
<proteinExistence type="inferred from homology"/>
<comment type="caution">
    <text evidence="5">Lacks conserved residue(s) required for the propagation of feature annotation.</text>
</comment>
<evidence type="ECO:0000313" key="7">
    <source>
        <dbReference type="EMBL" id="WZG10735.1"/>
    </source>
</evidence>
<dbReference type="InterPro" id="IPR000209">
    <property type="entry name" value="Peptidase_S8/S53_dom"/>
</dbReference>
<keyword evidence="3" id="KW-0378">Hydrolase</keyword>
<keyword evidence="4" id="KW-0720">Serine protease</keyword>
<dbReference type="PANTHER" id="PTHR43806:SF11">
    <property type="entry name" value="CEREVISIN-RELATED"/>
    <property type="match status" value="1"/>
</dbReference>
<keyword evidence="2" id="KW-0645">Protease</keyword>
<reference evidence="7 8" key="1">
    <citation type="journal article" date="2024" name="ISME J.">
        <title>Staphylococcus epidermidis bacteriocin A37 kills natural competitors with a unique mechanism of action.</title>
        <authorList>
            <person name="Puls J.S."/>
            <person name="Winnerling B."/>
            <person name="Power J.J."/>
            <person name="Kruger A.M."/>
            <person name="Brajtenbach D."/>
            <person name="Johnson M."/>
            <person name="Bilici K."/>
            <person name="Camus L."/>
            <person name="Fliesswasser T."/>
            <person name="Schneider T."/>
            <person name="Sahl H.G."/>
            <person name="Ghosal D."/>
            <person name="Kubitscheck U."/>
            <person name="Heilbronner S."/>
            <person name="Grein F."/>
        </authorList>
    </citation>
    <scope>NUCLEOTIDE SEQUENCE [LARGE SCALE GENOMIC DNA]</scope>
    <source>
        <strain evidence="7 8">SCK7</strain>
    </source>
</reference>
<geneLocation type="plasmid" evidence="7 8">
    <name>unnamed2</name>
</geneLocation>
<accession>A0ABZ2WEX0</accession>
<dbReference type="InterPro" id="IPR036852">
    <property type="entry name" value="Peptidase_S8/S53_dom_sf"/>
</dbReference>
<dbReference type="InterPro" id="IPR050131">
    <property type="entry name" value="Peptidase_S8_subtilisin-like"/>
</dbReference>
<dbReference type="Proteomes" id="UP001468345">
    <property type="component" value="Plasmid unnamed2"/>
</dbReference>
<evidence type="ECO:0000256" key="3">
    <source>
        <dbReference type="ARBA" id="ARBA00022801"/>
    </source>
</evidence>
<dbReference type="PANTHER" id="PTHR43806">
    <property type="entry name" value="PEPTIDASE S8"/>
    <property type="match status" value="1"/>
</dbReference>
<dbReference type="SUPFAM" id="SSF52743">
    <property type="entry name" value="Subtilisin-like"/>
    <property type="match status" value="1"/>
</dbReference>
<evidence type="ECO:0000256" key="4">
    <source>
        <dbReference type="ARBA" id="ARBA00022825"/>
    </source>
</evidence>
<dbReference type="EMBL" id="CP133008">
    <property type="protein sequence ID" value="WZG10735.1"/>
    <property type="molecule type" value="Genomic_DNA"/>
</dbReference>
<dbReference type="PROSITE" id="PS51892">
    <property type="entry name" value="SUBTILASE"/>
    <property type="match status" value="1"/>
</dbReference>
<keyword evidence="8" id="KW-1185">Reference proteome</keyword>
<keyword evidence="7" id="KW-0614">Plasmid</keyword>
<evidence type="ECO:0000256" key="2">
    <source>
        <dbReference type="ARBA" id="ARBA00022670"/>
    </source>
</evidence>
<evidence type="ECO:0000256" key="1">
    <source>
        <dbReference type="ARBA" id="ARBA00011073"/>
    </source>
</evidence>
<dbReference type="RefSeq" id="WP_341637021.1">
    <property type="nucleotide sequence ID" value="NZ_CP133008.1"/>
</dbReference>
<evidence type="ECO:0000259" key="6">
    <source>
        <dbReference type="Pfam" id="PF00082"/>
    </source>
</evidence>
<feature type="domain" description="Peptidase S8/S53" evidence="6">
    <location>
        <begin position="21"/>
        <end position="261"/>
    </location>
</feature>
<dbReference type="Pfam" id="PF00082">
    <property type="entry name" value="Peptidase_S8"/>
    <property type="match status" value="1"/>
</dbReference>
<comment type="similarity">
    <text evidence="1 5">Belongs to the peptidase S8 family.</text>
</comment>
<sequence>MLEICNWPNKDNNFKDFEYKIKILYIDSGCDIYHDEIKDNILIDESISFVDGDESLNDYTGHGTQIVSAITGNKFVKGLYKKCEIVMYKITNSQGITKFEWLYNALYQAIKMDYKVINISYSGINNDDKLIDSFQKLIDKAKQANIHICCSANNNQYSYGAVTIPGSLENVYTVGSLDFQNRKSSFNTQHKVDYYAPGGDDFFKVSRMESFIVLANSRLSDFNIGVEMGLDENYTLNFGNSIACSYFSCCIALILAMGIENFNTHITKKDIDTLYKENQNPNIILSTKEILLNGNI</sequence>
<evidence type="ECO:0000256" key="5">
    <source>
        <dbReference type="PROSITE-ProRule" id="PRU01240"/>
    </source>
</evidence>
<dbReference type="Gene3D" id="3.40.50.200">
    <property type="entry name" value="Peptidase S8/S53 domain"/>
    <property type="match status" value="1"/>
</dbReference>
<gene>
    <name evidence="7" type="primary">elkP</name>
    <name evidence="7" type="ORF">SHJJP9002_002711</name>
</gene>
<protein>
    <submittedName>
        <fullName evidence="7">S8 family serine peptidase</fullName>
    </submittedName>
</protein>
<evidence type="ECO:0000313" key="8">
    <source>
        <dbReference type="Proteomes" id="UP001468345"/>
    </source>
</evidence>
<organism evidence="7 8">
    <name type="scientific">Staphylococcus casei</name>
    <dbReference type="NCBI Taxonomy" id="201828"/>
    <lineage>
        <taxon>Bacteria</taxon>
        <taxon>Bacillati</taxon>
        <taxon>Bacillota</taxon>
        <taxon>Bacilli</taxon>
        <taxon>Bacillales</taxon>
        <taxon>Staphylococcaceae</taxon>
        <taxon>Staphylococcus</taxon>
    </lineage>
</organism>